<sequence>MASSDARVWETTVVPAHAPALIAATEKVRAPCVSPDGSRVVYEVQPFYRAARTTCALWLAEVSASALAAGASVPLTAGEWNDRGAAWLPDGRRVLFVSDRAGGAPALFAMDVDSGEIRAVFEEGADVGAGVRAFAVSPDGRRVAFASADAPGAEDVRRGKERDDARVWGGEGEGEGGRRARVRVGEVEGGTVRVLDVGRGRHVESVAWSQDGAALVYRLRAGGGAEHAAFEVALEMVALDAPARAARPVGLGSYVRSPAGATLLAATGHVLELQSYEPERLLDARTLFVHAPAGGARVGSVSPGDDVGAGARAVQRLYGVAEDAVRLVDLGGDAEAGCGYVAVEVSAGLETRIDVVRASSSGAARTVQTVFRTREDAVWFGAWDARRVAGADGRPAEFVCAVVRSSGPRHEPPNLYVCRAREGGGGEGGGVAVKLSSHLRWLADAPLIRTEVCEWTARDGTRLDGMVRFPPGYVDGQGTLLPTVLFIHGGPYRFVVNCCCVEDVEADAARGRRRDIPDYMPYFCNWREMLASAGYLVVSPNYRGSQGRGHAFAAAANGGIGALDWGDCEGMLDEVVKRGWADPDRLGVAGWSHGGSLAAWGVSKTKNRFKAAVVGAGVSNWEGMVMESASPELEIAIGQSDPWTTGGSGAVDGGTGHGFRKASPVHDLHGVTTATLILHGERDERVPVGQAIGLYRGLKRVAAPEGRERAQLVLYPREPHGFVERKHAEDVMHRVLKHFHTYM</sequence>
<dbReference type="Proteomes" id="UP000030671">
    <property type="component" value="Unassembled WGS sequence"/>
</dbReference>
<proteinExistence type="inferred from homology"/>
<dbReference type="KEGG" id="hir:HETIRDRAFT_454145"/>
<dbReference type="GO" id="GO:0006508">
    <property type="term" value="P:proteolysis"/>
    <property type="evidence" value="ECO:0007669"/>
    <property type="project" value="InterPro"/>
</dbReference>
<comment type="similarity">
    <text evidence="1">Belongs to the peptidase S9C family.</text>
</comment>
<organism evidence="6 7">
    <name type="scientific">Heterobasidion irregulare (strain TC 32-1)</name>
    <dbReference type="NCBI Taxonomy" id="747525"/>
    <lineage>
        <taxon>Eukaryota</taxon>
        <taxon>Fungi</taxon>
        <taxon>Dikarya</taxon>
        <taxon>Basidiomycota</taxon>
        <taxon>Agaricomycotina</taxon>
        <taxon>Agaricomycetes</taxon>
        <taxon>Russulales</taxon>
        <taxon>Bondarzewiaceae</taxon>
        <taxon>Heterobasidion</taxon>
        <taxon>Heterobasidion annosum species complex</taxon>
    </lineage>
</organism>
<evidence type="ECO:0000256" key="3">
    <source>
        <dbReference type="ARBA" id="ARBA00022825"/>
    </source>
</evidence>
<dbReference type="Gene3D" id="2.120.10.30">
    <property type="entry name" value="TolB, C-terminal domain"/>
    <property type="match status" value="1"/>
</dbReference>
<dbReference type="PANTHER" id="PTHR42776">
    <property type="entry name" value="SERINE PEPTIDASE S9 FAMILY MEMBER"/>
    <property type="match status" value="1"/>
</dbReference>
<dbReference type="PANTHER" id="PTHR42776:SF27">
    <property type="entry name" value="DIPEPTIDYL PEPTIDASE FAMILY MEMBER 6"/>
    <property type="match status" value="1"/>
</dbReference>
<name>W4JX20_HETIT</name>
<keyword evidence="7" id="KW-1185">Reference proteome</keyword>
<evidence type="ECO:0000256" key="4">
    <source>
        <dbReference type="ARBA" id="ARBA00032829"/>
    </source>
</evidence>
<dbReference type="InterPro" id="IPR029058">
    <property type="entry name" value="AB_hydrolase_fold"/>
</dbReference>
<keyword evidence="2" id="KW-0378">Hydrolase</keyword>
<dbReference type="InterPro" id="IPR011659">
    <property type="entry name" value="WD40"/>
</dbReference>
<dbReference type="SUPFAM" id="SSF53474">
    <property type="entry name" value="alpha/beta-Hydrolases"/>
    <property type="match status" value="1"/>
</dbReference>
<accession>W4JX20</accession>
<dbReference type="HOGENOM" id="CLU_008615_2_0_1"/>
<keyword evidence="3" id="KW-0720">Serine protease</keyword>
<dbReference type="Pfam" id="PF00326">
    <property type="entry name" value="Peptidase_S9"/>
    <property type="match status" value="1"/>
</dbReference>
<feature type="domain" description="Peptidase S9 prolyl oligopeptidase catalytic" evidence="5">
    <location>
        <begin position="528"/>
        <end position="742"/>
    </location>
</feature>
<dbReference type="GO" id="GO:0004252">
    <property type="term" value="F:serine-type endopeptidase activity"/>
    <property type="evidence" value="ECO:0007669"/>
    <property type="project" value="TreeGrafter"/>
</dbReference>
<dbReference type="STRING" id="747525.W4JX20"/>
<dbReference type="OrthoDB" id="43744at2759"/>
<dbReference type="Gene3D" id="3.40.50.1820">
    <property type="entry name" value="alpha/beta hydrolase"/>
    <property type="match status" value="1"/>
</dbReference>
<dbReference type="InterPro" id="IPR001375">
    <property type="entry name" value="Peptidase_S9_cat"/>
</dbReference>
<reference evidence="6 7" key="1">
    <citation type="journal article" date="2012" name="New Phytol.">
        <title>Insight into trade-off between wood decay and parasitism from the genome of a fungal forest pathogen.</title>
        <authorList>
            <person name="Olson A."/>
            <person name="Aerts A."/>
            <person name="Asiegbu F."/>
            <person name="Belbahri L."/>
            <person name="Bouzid O."/>
            <person name="Broberg A."/>
            <person name="Canback B."/>
            <person name="Coutinho P.M."/>
            <person name="Cullen D."/>
            <person name="Dalman K."/>
            <person name="Deflorio G."/>
            <person name="van Diepen L.T."/>
            <person name="Dunand C."/>
            <person name="Duplessis S."/>
            <person name="Durling M."/>
            <person name="Gonthier P."/>
            <person name="Grimwood J."/>
            <person name="Fossdal C.G."/>
            <person name="Hansson D."/>
            <person name="Henrissat B."/>
            <person name="Hietala A."/>
            <person name="Himmelstrand K."/>
            <person name="Hoffmeister D."/>
            <person name="Hogberg N."/>
            <person name="James T.Y."/>
            <person name="Karlsson M."/>
            <person name="Kohler A."/>
            <person name="Kues U."/>
            <person name="Lee Y.H."/>
            <person name="Lin Y.C."/>
            <person name="Lind M."/>
            <person name="Lindquist E."/>
            <person name="Lombard V."/>
            <person name="Lucas S."/>
            <person name="Lunden K."/>
            <person name="Morin E."/>
            <person name="Murat C."/>
            <person name="Park J."/>
            <person name="Raffaello T."/>
            <person name="Rouze P."/>
            <person name="Salamov A."/>
            <person name="Schmutz J."/>
            <person name="Solheim H."/>
            <person name="Stahlberg J."/>
            <person name="Velez H."/>
            <person name="de Vries R.P."/>
            <person name="Wiebenga A."/>
            <person name="Woodward S."/>
            <person name="Yakovlev I."/>
            <person name="Garbelotto M."/>
            <person name="Martin F."/>
            <person name="Grigoriev I.V."/>
            <person name="Stenlid J."/>
        </authorList>
    </citation>
    <scope>NUCLEOTIDE SEQUENCE [LARGE SCALE GENOMIC DNA]</scope>
    <source>
        <strain evidence="6 7">TC 32-1</strain>
    </source>
</reference>
<dbReference type="SUPFAM" id="SSF82171">
    <property type="entry name" value="DPP6 N-terminal domain-like"/>
    <property type="match status" value="1"/>
</dbReference>
<dbReference type="Pfam" id="PF07676">
    <property type="entry name" value="PD40"/>
    <property type="match status" value="2"/>
</dbReference>
<gene>
    <name evidence="6" type="ORF">HETIRDRAFT_454145</name>
</gene>
<dbReference type="eggNOG" id="KOG2281">
    <property type="taxonomic scope" value="Eukaryota"/>
</dbReference>
<keyword evidence="3" id="KW-0645">Protease</keyword>
<dbReference type="AlphaFoldDB" id="W4JX20"/>
<dbReference type="GeneID" id="20676469"/>
<evidence type="ECO:0000256" key="2">
    <source>
        <dbReference type="ARBA" id="ARBA00022801"/>
    </source>
</evidence>
<protein>
    <recommendedName>
        <fullName evidence="4">Dipeptidyl-peptidase V</fullName>
    </recommendedName>
</protein>
<evidence type="ECO:0000313" key="7">
    <source>
        <dbReference type="Proteomes" id="UP000030671"/>
    </source>
</evidence>
<evidence type="ECO:0000259" key="5">
    <source>
        <dbReference type="Pfam" id="PF00326"/>
    </source>
</evidence>
<dbReference type="EMBL" id="KI925462">
    <property type="protein sequence ID" value="ETW78103.1"/>
    <property type="molecule type" value="Genomic_DNA"/>
</dbReference>
<evidence type="ECO:0000256" key="1">
    <source>
        <dbReference type="ARBA" id="ARBA00010040"/>
    </source>
</evidence>
<evidence type="ECO:0000313" key="6">
    <source>
        <dbReference type="EMBL" id="ETW78103.1"/>
    </source>
</evidence>
<dbReference type="InParanoid" id="W4JX20"/>
<dbReference type="RefSeq" id="XP_009550104.1">
    <property type="nucleotide sequence ID" value="XM_009551809.1"/>
</dbReference>
<dbReference type="InterPro" id="IPR011042">
    <property type="entry name" value="6-blade_b-propeller_TolB-like"/>
</dbReference>